<keyword evidence="2" id="KW-1185">Reference proteome</keyword>
<feature type="non-terminal residue" evidence="1">
    <location>
        <position position="1"/>
    </location>
</feature>
<evidence type="ECO:0000313" key="2">
    <source>
        <dbReference type="Proteomes" id="UP000265520"/>
    </source>
</evidence>
<dbReference type="Proteomes" id="UP000265520">
    <property type="component" value="Unassembled WGS sequence"/>
</dbReference>
<organism evidence="1 2">
    <name type="scientific">Trifolium medium</name>
    <dbReference type="NCBI Taxonomy" id="97028"/>
    <lineage>
        <taxon>Eukaryota</taxon>
        <taxon>Viridiplantae</taxon>
        <taxon>Streptophyta</taxon>
        <taxon>Embryophyta</taxon>
        <taxon>Tracheophyta</taxon>
        <taxon>Spermatophyta</taxon>
        <taxon>Magnoliopsida</taxon>
        <taxon>eudicotyledons</taxon>
        <taxon>Gunneridae</taxon>
        <taxon>Pentapetalae</taxon>
        <taxon>rosids</taxon>
        <taxon>fabids</taxon>
        <taxon>Fabales</taxon>
        <taxon>Fabaceae</taxon>
        <taxon>Papilionoideae</taxon>
        <taxon>50 kb inversion clade</taxon>
        <taxon>NPAAA clade</taxon>
        <taxon>Hologalegina</taxon>
        <taxon>IRL clade</taxon>
        <taxon>Trifolieae</taxon>
        <taxon>Trifolium</taxon>
    </lineage>
</organism>
<reference evidence="1 2" key="1">
    <citation type="journal article" date="2018" name="Front. Plant Sci.">
        <title>Red Clover (Trifolium pratense) and Zigzag Clover (T. medium) - A Picture of Genomic Similarities and Differences.</title>
        <authorList>
            <person name="Dluhosova J."/>
            <person name="Istvanek J."/>
            <person name="Nedelnik J."/>
            <person name="Repkova J."/>
        </authorList>
    </citation>
    <scope>NUCLEOTIDE SEQUENCE [LARGE SCALE GENOMIC DNA]</scope>
    <source>
        <strain evidence="2">cv. 10/8</strain>
        <tissue evidence="1">Leaf</tissue>
    </source>
</reference>
<protein>
    <submittedName>
        <fullName evidence="1">Uncharacterized protein</fullName>
    </submittedName>
</protein>
<name>A0A392PXE8_9FABA</name>
<dbReference type="AlphaFoldDB" id="A0A392PXE8"/>
<accession>A0A392PXE8</accession>
<proteinExistence type="predicted"/>
<evidence type="ECO:0000313" key="1">
    <source>
        <dbReference type="EMBL" id="MCI16494.1"/>
    </source>
</evidence>
<sequence length="34" mass="3841">NQGVGRTWSKKNKKLQLKDLHLASMEANLPCFLA</sequence>
<dbReference type="EMBL" id="LXQA010101135">
    <property type="protein sequence ID" value="MCI16494.1"/>
    <property type="molecule type" value="Genomic_DNA"/>
</dbReference>
<comment type="caution">
    <text evidence="1">The sequence shown here is derived from an EMBL/GenBank/DDBJ whole genome shotgun (WGS) entry which is preliminary data.</text>
</comment>